<evidence type="ECO:0000313" key="3">
    <source>
        <dbReference type="Proteomes" id="UP000255297"/>
    </source>
</evidence>
<evidence type="ECO:0000256" key="1">
    <source>
        <dbReference type="SAM" id="SignalP"/>
    </source>
</evidence>
<evidence type="ECO:0008006" key="4">
    <source>
        <dbReference type="Google" id="ProtNLM"/>
    </source>
</evidence>
<evidence type="ECO:0000313" key="2">
    <source>
        <dbReference type="EMBL" id="STY31417.1"/>
    </source>
</evidence>
<dbReference type="AlphaFoldDB" id="A0A378LVD9"/>
<name>A0A378LVD9_9GAMM</name>
<organism evidence="2 3">
    <name type="scientific">Legionella wadsworthii</name>
    <dbReference type="NCBI Taxonomy" id="28088"/>
    <lineage>
        <taxon>Bacteria</taxon>
        <taxon>Pseudomonadati</taxon>
        <taxon>Pseudomonadota</taxon>
        <taxon>Gammaproteobacteria</taxon>
        <taxon>Legionellales</taxon>
        <taxon>Legionellaceae</taxon>
        <taxon>Legionella</taxon>
    </lineage>
</organism>
<keyword evidence="1" id="KW-0732">Signal</keyword>
<reference evidence="2 3" key="1">
    <citation type="submission" date="2018-06" db="EMBL/GenBank/DDBJ databases">
        <authorList>
            <consortium name="Pathogen Informatics"/>
            <person name="Doyle S."/>
        </authorList>
    </citation>
    <scope>NUCLEOTIDE SEQUENCE [LARGE SCALE GENOMIC DNA]</scope>
    <source>
        <strain evidence="2 3">NCTC11532</strain>
    </source>
</reference>
<dbReference type="RefSeq" id="WP_031566418.1">
    <property type="nucleotide sequence ID" value="NZ_CAAAIS010000006.1"/>
</dbReference>
<feature type="signal peptide" evidence="1">
    <location>
        <begin position="1"/>
        <end position="19"/>
    </location>
</feature>
<gene>
    <name evidence="2" type="ORF">NCTC11532_02887</name>
</gene>
<protein>
    <recommendedName>
        <fullName evidence="4">DUF4440 domain-containing protein</fullName>
    </recommendedName>
</protein>
<proteinExistence type="predicted"/>
<dbReference type="OrthoDB" id="5649471at2"/>
<sequence length="162" mass="18200">MKKIIPILASILLVNFAYASDEATTNNSDQKASKADVHTHITDFELISEGSSSDCDKFFGQVLKEKNFTWKKGQQTLLPGGHSISHKERIMKHYSDHDQALIRHKVMFNGQETADVIVGFSKSKANKDGAADGLMMVINWTDAQGKSEDRQCFFSFKEKIEK</sequence>
<dbReference type="EMBL" id="UGPB01000001">
    <property type="protein sequence ID" value="STY31417.1"/>
    <property type="molecule type" value="Genomic_DNA"/>
</dbReference>
<accession>A0A378LVD9</accession>
<feature type="chain" id="PRO_5016715259" description="DUF4440 domain-containing protein" evidence="1">
    <location>
        <begin position="20"/>
        <end position="162"/>
    </location>
</feature>
<keyword evidence="3" id="KW-1185">Reference proteome</keyword>
<dbReference type="Proteomes" id="UP000255297">
    <property type="component" value="Unassembled WGS sequence"/>
</dbReference>